<accession>A0A7J6FE26</accession>
<reference evidence="1 2" key="1">
    <citation type="journal article" date="2020" name="bioRxiv">
        <title>Sequence and annotation of 42 cannabis genomes reveals extensive copy number variation in cannabinoid synthesis and pathogen resistance genes.</title>
        <authorList>
            <person name="Mckernan K.J."/>
            <person name="Helbert Y."/>
            <person name="Kane L.T."/>
            <person name="Ebling H."/>
            <person name="Zhang L."/>
            <person name="Liu B."/>
            <person name="Eaton Z."/>
            <person name="Mclaughlin S."/>
            <person name="Kingan S."/>
            <person name="Baybayan P."/>
            <person name="Concepcion G."/>
            <person name="Jordan M."/>
            <person name="Riva A."/>
            <person name="Barbazuk W."/>
            <person name="Harkins T."/>
        </authorList>
    </citation>
    <scope>NUCLEOTIDE SEQUENCE [LARGE SCALE GENOMIC DNA]</scope>
    <source>
        <strain evidence="2">cv. Jamaican Lion 4</strain>
        <tissue evidence="1">Leaf</tissue>
    </source>
</reference>
<gene>
    <name evidence="1" type="ORF">G4B88_001043</name>
</gene>
<evidence type="ECO:0000313" key="2">
    <source>
        <dbReference type="Proteomes" id="UP000583929"/>
    </source>
</evidence>
<protein>
    <submittedName>
        <fullName evidence="1">Uncharacterized protein</fullName>
    </submittedName>
</protein>
<sequence length="77" mass="8359">MVITSQTISYMKSVYNATDKSLGEEYDCIVVRGGTAGYPLAFGGTNIFVMASGRPVLVSAYEYAKFLHDKGNLTMHA</sequence>
<evidence type="ECO:0000313" key="1">
    <source>
        <dbReference type="EMBL" id="KAF4368139.1"/>
    </source>
</evidence>
<proteinExistence type="predicted"/>
<keyword evidence="2" id="KW-1185">Reference proteome</keyword>
<dbReference type="AlphaFoldDB" id="A0A7J6FE26"/>
<dbReference type="EMBL" id="JAATIQ010000237">
    <property type="protein sequence ID" value="KAF4368139.1"/>
    <property type="molecule type" value="Genomic_DNA"/>
</dbReference>
<dbReference type="Proteomes" id="UP000583929">
    <property type="component" value="Unassembled WGS sequence"/>
</dbReference>
<organism evidence="1 2">
    <name type="scientific">Cannabis sativa</name>
    <name type="common">Hemp</name>
    <name type="synonym">Marijuana</name>
    <dbReference type="NCBI Taxonomy" id="3483"/>
    <lineage>
        <taxon>Eukaryota</taxon>
        <taxon>Viridiplantae</taxon>
        <taxon>Streptophyta</taxon>
        <taxon>Embryophyta</taxon>
        <taxon>Tracheophyta</taxon>
        <taxon>Spermatophyta</taxon>
        <taxon>Magnoliopsida</taxon>
        <taxon>eudicotyledons</taxon>
        <taxon>Gunneridae</taxon>
        <taxon>Pentapetalae</taxon>
        <taxon>rosids</taxon>
        <taxon>fabids</taxon>
        <taxon>Rosales</taxon>
        <taxon>Cannabaceae</taxon>
        <taxon>Cannabis</taxon>
    </lineage>
</organism>
<name>A0A7J6FE26_CANSA</name>
<comment type="caution">
    <text evidence="1">The sequence shown here is derived from an EMBL/GenBank/DDBJ whole genome shotgun (WGS) entry which is preliminary data.</text>
</comment>